<sequence length="197" mass="19127">ELPEKDLKFFSQATAMVLGTAAAIGAVVATGGAAAPIAGGAASAASGIAGGAATGAAAAGAAEGAAIGAALGGAGAAGASSTAAGAAATTVALGPVGWIVLGAADGDLTFDCWKPVLRDDSVEPSSGRPLGDVVSDPRVTRVDVLGVVELPASTFKAGDESSLRLPLLMLENSWGDRFRIDFVRLRSGRLAAHAEQC</sequence>
<gene>
    <name evidence="2" type="ORF">BOX15_Mlig005449g1</name>
    <name evidence="1" type="ORF">BOX15_Mlig005449g2</name>
</gene>
<evidence type="ECO:0000313" key="1">
    <source>
        <dbReference type="EMBL" id="PAA90474.1"/>
    </source>
</evidence>
<evidence type="ECO:0000313" key="3">
    <source>
        <dbReference type="Proteomes" id="UP000215902"/>
    </source>
</evidence>
<organism evidence="1 3">
    <name type="scientific">Macrostomum lignano</name>
    <dbReference type="NCBI Taxonomy" id="282301"/>
    <lineage>
        <taxon>Eukaryota</taxon>
        <taxon>Metazoa</taxon>
        <taxon>Spiralia</taxon>
        <taxon>Lophotrochozoa</taxon>
        <taxon>Platyhelminthes</taxon>
        <taxon>Rhabditophora</taxon>
        <taxon>Macrostomorpha</taxon>
        <taxon>Macrostomida</taxon>
        <taxon>Macrostomidae</taxon>
        <taxon>Macrostomum</taxon>
    </lineage>
</organism>
<evidence type="ECO:0000313" key="2">
    <source>
        <dbReference type="EMBL" id="PAA90476.1"/>
    </source>
</evidence>
<keyword evidence="3" id="KW-1185">Reference proteome</keyword>
<dbReference type="Proteomes" id="UP000215902">
    <property type="component" value="Unassembled WGS sequence"/>
</dbReference>
<dbReference type="EMBL" id="NIVC01000109">
    <property type="protein sequence ID" value="PAA90474.1"/>
    <property type="molecule type" value="Genomic_DNA"/>
</dbReference>
<dbReference type="EMBL" id="NIVC01000109">
    <property type="protein sequence ID" value="PAA90476.1"/>
    <property type="molecule type" value="Genomic_DNA"/>
</dbReference>
<comment type="caution">
    <text evidence="1">The sequence shown here is derived from an EMBL/GenBank/DDBJ whole genome shotgun (WGS) entry which is preliminary data.</text>
</comment>
<dbReference type="AlphaFoldDB" id="A0A267GYG0"/>
<feature type="non-terminal residue" evidence="1">
    <location>
        <position position="1"/>
    </location>
</feature>
<proteinExistence type="predicted"/>
<name>A0A267GYG0_9PLAT</name>
<reference evidence="1 3" key="1">
    <citation type="submission" date="2017-06" db="EMBL/GenBank/DDBJ databases">
        <title>A platform for efficient transgenesis in Macrostomum lignano, a flatworm model organism for stem cell research.</title>
        <authorList>
            <person name="Berezikov E."/>
        </authorList>
    </citation>
    <scope>NUCLEOTIDE SEQUENCE [LARGE SCALE GENOMIC DNA]</scope>
    <source>
        <strain evidence="1">DV1</strain>
        <tissue evidence="1">Whole organism</tissue>
    </source>
</reference>
<dbReference type="OrthoDB" id="3553439at2759"/>
<protein>
    <submittedName>
        <fullName evidence="1">Uncharacterized protein</fullName>
    </submittedName>
</protein>
<accession>A0A267GYG0</accession>